<dbReference type="InterPro" id="IPR007325">
    <property type="entry name" value="KFase/CYL"/>
</dbReference>
<reference evidence="1 2" key="1">
    <citation type="submission" date="2021-02" db="EMBL/GenBank/DDBJ databases">
        <authorList>
            <person name="Lee D.-H."/>
        </authorList>
    </citation>
    <scope>NUCLEOTIDE SEQUENCE [LARGE SCALE GENOMIC DNA]</scope>
    <source>
        <strain evidence="1 2">MMS20-R2-29</strain>
    </source>
</reference>
<accession>A0ABS2JBC4</accession>
<dbReference type="PANTHER" id="PTHR31118">
    <property type="entry name" value="CYCLASE-LIKE PROTEIN 2"/>
    <property type="match status" value="1"/>
</dbReference>
<dbReference type="Gene3D" id="3.50.30.50">
    <property type="entry name" value="Putative cyclase"/>
    <property type="match status" value="1"/>
</dbReference>
<dbReference type="PANTHER" id="PTHR31118:SF32">
    <property type="entry name" value="KYNURENINE FORMAMIDASE"/>
    <property type="match status" value="1"/>
</dbReference>
<proteinExistence type="predicted"/>
<keyword evidence="2" id="KW-1185">Reference proteome</keyword>
<gene>
    <name evidence="1" type="ORF">JQN84_15105</name>
</gene>
<sequence length="237" mass="24689">MNTPAPQPSPTAAGSAARLVDLSHVVRHGMTTYPGLPGPHIEDHLSREESRARYAPGTEFQIGRMTLVANTGTYLDAPFHRFADGGDLSQVPLSRLVDVPGVLVDVGSTPTPGIGADAFAGCAVSGRAVLIRTGWDRHWGTEAYGAPGHPFLTAEAVSWLVSQGPAVVGIDSVNIDDMADLHRPAHTGLLATGIPIVEHLCGLAALPAEGFRFHAAPVAVAGMGTFPVRAYALVDPV</sequence>
<organism evidence="1 2">
    <name type="scientific">Micromonospora humidisoli</name>
    <dbReference type="NCBI Taxonomy" id="2807622"/>
    <lineage>
        <taxon>Bacteria</taxon>
        <taxon>Bacillati</taxon>
        <taxon>Actinomycetota</taxon>
        <taxon>Actinomycetes</taxon>
        <taxon>Micromonosporales</taxon>
        <taxon>Micromonosporaceae</taxon>
        <taxon>Micromonospora</taxon>
    </lineage>
</organism>
<name>A0ABS2JBC4_9ACTN</name>
<evidence type="ECO:0000313" key="2">
    <source>
        <dbReference type="Proteomes" id="UP000809587"/>
    </source>
</evidence>
<protein>
    <submittedName>
        <fullName evidence="1">Cyclase family protein</fullName>
    </submittedName>
</protein>
<comment type="caution">
    <text evidence="1">The sequence shown here is derived from an EMBL/GenBank/DDBJ whole genome shotgun (WGS) entry which is preliminary data.</text>
</comment>
<dbReference type="InterPro" id="IPR037175">
    <property type="entry name" value="KFase_sf"/>
</dbReference>
<dbReference type="Pfam" id="PF04199">
    <property type="entry name" value="Cyclase"/>
    <property type="match status" value="1"/>
</dbReference>
<dbReference type="RefSeq" id="WP_204959036.1">
    <property type="nucleotide sequence ID" value="NZ_JAFEUO010000004.1"/>
</dbReference>
<dbReference type="Proteomes" id="UP000809587">
    <property type="component" value="Unassembled WGS sequence"/>
</dbReference>
<evidence type="ECO:0000313" key="1">
    <source>
        <dbReference type="EMBL" id="MBM7083847.1"/>
    </source>
</evidence>
<dbReference type="SUPFAM" id="SSF102198">
    <property type="entry name" value="Putative cyclase"/>
    <property type="match status" value="1"/>
</dbReference>
<dbReference type="EMBL" id="JAFEUO010000004">
    <property type="protein sequence ID" value="MBM7083847.1"/>
    <property type="molecule type" value="Genomic_DNA"/>
</dbReference>